<comment type="caution">
    <text evidence="5">The sequence shown here is derived from an EMBL/GenBank/DDBJ whole genome shotgun (WGS) entry which is preliminary data.</text>
</comment>
<dbReference type="PROSITE" id="PS51755">
    <property type="entry name" value="OMPR_PHOB"/>
    <property type="match status" value="1"/>
</dbReference>
<evidence type="ECO:0000259" key="4">
    <source>
        <dbReference type="PROSITE" id="PS51755"/>
    </source>
</evidence>
<dbReference type="Proteomes" id="UP000239181">
    <property type="component" value="Unassembled WGS sequence"/>
</dbReference>
<proteinExistence type="predicted"/>
<dbReference type="AlphaFoldDB" id="A0A2S9I5J7"/>
<evidence type="ECO:0000256" key="3">
    <source>
        <dbReference type="SAM" id="Phobius"/>
    </source>
</evidence>
<gene>
    <name evidence="5" type="ORF">CQW29_23490</name>
</gene>
<feature type="DNA-binding region" description="OmpR/PhoB-type" evidence="2">
    <location>
        <begin position="1"/>
        <end position="103"/>
    </location>
</feature>
<feature type="domain" description="OmpR/PhoB-type" evidence="4">
    <location>
        <begin position="1"/>
        <end position="103"/>
    </location>
</feature>
<organism evidence="5 6">
    <name type="scientific">Pantoea coffeiphila</name>
    <dbReference type="NCBI Taxonomy" id="1465635"/>
    <lineage>
        <taxon>Bacteria</taxon>
        <taxon>Pseudomonadati</taxon>
        <taxon>Pseudomonadota</taxon>
        <taxon>Gammaproteobacteria</taxon>
        <taxon>Enterobacterales</taxon>
        <taxon>Erwiniaceae</taxon>
        <taxon>Pantoea</taxon>
    </lineage>
</organism>
<dbReference type="RefSeq" id="WP_105595162.1">
    <property type="nucleotide sequence ID" value="NZ_PDET01000023.1"/>
</dbReference>
<sequence>MNYLINGALKYNSYDGTLYLIDGSVDMLTLSRIANELLCLMVENNNNPLSREHILNDLWTKKGLSSSGNNLNNYMSILRRVLSNLGLSDVIITIPRHGFMLSADVEIMSDHNDEGEIFLGGNKQLANSLINDDSLNKKINFNFIFLFIRKRNVSLLTVLLLVLLISPLLFFHFLVRGDYSFKINNCNVYLLESSGVKRNTADDFSVVKNYVVKYKINCGRKADIFYWSGREVSVNESSTGKEILAYCDDSRGGECVNYGLLK</sequence>
<keyword evidence="1 2" id="KW-0238">DNA-binding</keyword>
<dbReference type="GO" id="GO:0006355">
    <property type="term" value="P:regulation of DNA-templated transcription"/>
    <property type="evidence" value="ECO:0007669"/>
    <property type="project" value="InterPro"/>
</dbReference>
<feature type="transmembrane region" description="Helical" evidence="3">
    <location>
        <begin position="153"/>
        <end position="175"/>
    </location>
</feature>
<dbReference type="Gene3D" id="1.10.10.10">
    <property type="entry name" value="Winged helix-like DNA-binding domain superfamily/Winged helix DNA-binding domain"/>
    <property type="match status" value="1"/>
</dbReference>
<dbReference type="GO" id="GO:0003677">
    <property type="term" value="F:DNA binding"/>
    <property type="evidence" value="ECO:0007669"/>
    <property type="project" value="UniProtKB-UniRule"/>
</dbReference>
<dbReference type="EMBL" id="PDET01000023">
    <property type="protein sequence ID" value="PRD13055.1"/>
    <property type="molecule type" value="Genomic_DNA"/>
</dbReference>
<keyword evidence="6" id="KW-1185">Reference proteome</keyword>
<dbReference type="InterPro" id="IPR036388">
    <property type="entry name" value="WH-like_DNA-bd_sf"/>
</dbReference>
<dbReference type="CDD" id="cd00383">
    <property type="entry name" value="trans_reg_C"/>
    <property type="match status" value="1"/>
</dbReference>
<dbReference type="OrthoDB" id="7003224at2"/>
<dbReference type="InterPro" id="IPR001867">
    <property type="entry name" value="OmpR/PhoB-type_DNA-bd"/>
</dbReference>
<dbReference type="SMART" id="SM00862">
    <property type="entry name" value="Trans_reg_C"/>
    <property type="match status" value="1"/>
</dbReference>
<keyword evidence="3" id="KW-1133">Transmembrane helix</keyword>
<name>A0A2S9I5J7_9GAMM</name>
<protein>
    <recommendedName>
        <fullName evidence="4">OmpR/PhoB-type domain-containing protein</fullName>
    </recommendedName>
</protein>
<dbReference type="InterPro" id="IPR016032">
    <property type="entry name" value="Sig_transdc_resp-reg_C-effctor"/>
</dbReference>
<keyword evidence="3" id="KW-0812">Transmembrane</keyword>
<keyword evidence="3" id="KW-0472">Membrane</keyword>
<dbReference type="GO" id="GO:0000160">
    <property type="term" value="P:phosphorelay signal transduction system"/>
    <property type="evidence" value="ECO:0007669"/>
    <property type="project" value="InterPro"/>
</dbReference>
<accession>A0A2S9I5J7</accession>
<reference evidence="5 6" key="1">
    <citation type="submission" date="2017-10" db="EMBL/GenBank/DDBJ databases">
        <title>Draft genome of two endophytic bacteria isolated from 'guarana' Paullinia cupana (Mart.) Ducke.</title>
        <authorList>
            <person name="Siqueira K.A."/>
            <person name="Liotti R.G."/>
            <person name="Mendes T.A."/>
            <person name="Soares M.A."/>
        </authorList>
    </citation>
    <scope>NUCLEOTIDE SEQUENCE [LARGE SCALE GENOMIC DNA]</scope>
    <source>
        <strain evidence="5 6">342</strain>
    </source>
</reference>
<dbReference type="Pfam" id="PF00486">
    <property type="entry name" value="Trans_reg_C"/>
    <property type="match status" value="1"/>
</dbReference>
<dbReference type="SUPFAM" id="SSF46894">
    <property type="entry name" value="C-terminal effector domain of the bipartite response regulators"/>
    <property type="match status" value="1"/>
</dbReference>
<evidence type="ECO:0000313" key="5">
    <source>
        <dbReference type="EMBL" id="PRD13055.1"/>
    </source>
</evidence>
<evidence type="ECO:0000256" key="1">
    <source>
        <dbReference type="ARBA" id="ARBA00023125"/>
    </source>
</evidence>
<evidence type="ECO:0000256" key="2">
    <source>
        <dbReference type="PROSITE-ProRule" id="PRU01091"/>
    </source>
</evidence>
<evidence type="ECO:0000313" key="6">
    <source>
        <dbReference type="Proteomes" id="UP000239181"/>
    </source>
</evidence>